<dbReference type="InterPro" id="IPR046198">
    <property type="entry name" value="DUF6230"/>
</dbReference>
<dbReference type="RefSeq" id="WP_344627267.1">
    <property type="nucleotide sequence ID" value="NZ_BAAALD010000095.1"/>
</dbReference>
<name>A0ABN1U4X7_9ACTN</name>
<protein>
    <submittedName>
        <fullName evidence="1">DUF6230 family protein</fullName>
    </submittedName>
</protein>
<dbReference type="EMBL" id="BAAALD010000095">
    <property type="protein sequence ID" value="GAA1115310.1"/>
    <property type="molecule type" value="Genomic_DNA"/>
</dbReference>
<gene>
    <name evidence="1" type="ORF">GCM10009663_64770</name>
</gene>
<organism evidence="1 2">
    <name type="scientific">Kitasatospora arboriphila</name>
    <dbReference type="NCBI Taxonomy" id="258052"/>
    <lineage>
        <taxon>Bacteria</taxon>
        <taxon>Bacillati</taxon>
        <taxon>Actinomycetota</taxon>
        <taxon>Actinomycetes</taxon>
        <taxon>Kitasatosporales</taxon>
        <taxon>Streptomycetaceae</taxon>
        <taxon>Kitasatospora</taxon>
    </lineage>
</organism>
<evidence type="ECO:0000313" key="1">
    <source>
        <dbReference type="EMBL" id="GAA1115310.1"/>
    </source>
</evidence>
<comment type="caution">
    <text evidence="1">The sequence shown here is derived from an EMBL/GenBank/DDBJ whole genome shotgun (WGS) entry which is preliminary data.</text>
</comment>
<proteinExistence type="predicted"/>
<evidence type="ECO:0000313" key="2">
    <source>
        <dbReference type="Proteomes" id="UP001499987"/>
    </source>
</evidence>
<dbReference type="Proteomes" id="UP001499987">
    <property type="component" value="Unassembled WGS sequence"/>
</dbReference>
<accession>A0ABN1U4X7</accession>
<sequence>MSQTFGKTSWKRFGIAMVPGIAATAAIGVALANNALAASFNVSGQRFKVTAEDLTGENFAQFGSYDFETNGTPHAVAISAFDTATIKGMCQSVVSEPALLGLKLPKVTLRLEAGNSDDVKKQVSAQNLLIDLDQLSADAEFTDINIGQDASTLKTSATANWKSPMGTGKPSGLLGFSQTAPKAHLTNVKQTAWATSAGTFKLNGLDLKLYVGDDGNGKECY</sequence>
<dbReference type="Pfam" id="PF19741">
    <property type="entry name" value="DUF6230"/>
    <property type="match status" value="1"/>
</dbReference>
<keyword evidence="2" id="KW-1185">Reference proteome</keyword>
<reference evidence="1 2" key="1">
    <citation type="journal article" date="2019" name="Int. J. Syst. Evol. Microbiol.">
        <title>The Global Catalogue of Microorganisms (GCM) 10K type strain sequencing project: providing services to taxonomists for standard genome sequencing and annotation.</title>
        <authorList>
            <consortium name="The Broad Institute Genomics Platform"/>
            <consortium name="The Broad Institute Genome Sequencing Center for Infectious Disease"/>
            <person name="Wu L."/>
            <person name="Ma J."/>
        </authorList>
    </citation>
    <scope>NUCLEOTIDE SEQUENCE [LARGE SCALE GENOMIC DNA]</scope>
    <source>
        <strain evidence="1 2">JCM 13002</strain>
    </source>
</reference>